<protein>
    <submittedName>
        <fullName evidence="1">Uncharacterized protein</fullName>
    </submittedName>
</protein>
<dbReference type="Proteomes" id="UP000070444">
    <property type="component" value="Unassembled WGS sequence"/>
</dbReference>
<dbReference type="AlphaFoldDB" id="A0A137PE86"/>
<proteinExistence type="predicted"/>
<dbReference type="OMA" id="KILACAY"/>
<gene>
    <name evidence="1" type="ORF">CONCODRAFT_3931</name>
</gene>
<evidence type="ECO:0000313" key="1">
    <source>
        <dbReference type="EMBL" id="KXN73251.1"/>
    </source>
</evidence>
<sequence>MQTRKRKGINYKEVETSNSSDYIIIETISDIPSDTSSWENEHIKALNIEIKNIESVNSSFLSQGDANNENIVEDRFKILELKDFDRNKINNINSNELKLLDGSVASLIMKIKYIINLSDGPAKKEVRVDGFVMSLLNMLGFDKYPYIMYPQYEYSALFKNSKITSKVEFIVINSGKYVLLIVEDKHKDNTGYFNNWSENQIAGEMFGCVYHTIQLIEYNSEKIVFPIKVSAVRIIGTMFTFYHSEVSKQYTEECYKKLPTKNSMTIYRYPSIYDEDENTIAPIKALDFCNPKDRLIILQTFKSIQLFDKKKNS</sequence>
<name>A0A137PE86_CONC2</name>
<accession>A0A137PE86</accession>
<organism evidence="1 2">
    <name type="scientific">Conidiobolus coronatus (strain ATCC 28846 / CBS 209.66 / NRRL 28638)</name>
    <name type="common">Delacroixia coronata</name>
    <dbReference type="NCBI Taxonomy" id="796925"/>
    <lineage>
        <taxon>Eukaryota</taxon>
        <taxon>Fungi</taxon>
        <taxon>Fungi incertae sedis</taxon>
        <taxon>Zoopagomycota</taxon>
        <taxon>Entomophthoromycotina</taxon>
        <taxon>Entomophthoromycetes</taxon>
        <taxon>Entomophthorales</taxon>
        <taxon>Ancylistaceae</taxon>
        <taxon>Conidiobolus</taxon>
    </lineage>
</organism>
<keyword evidence="2" id="KW-1185">Reference proteome</keyword>
<reference evidence="1 2" key="1">
    <citation type="journal article" date="2015" name="Genome Biol. Evol.">
        <title>Phylogenomic analyses indicate that early fungi evolved digesting cell walls of algal ancestors of land plants.</title>
        <authorList>
            <person name="Chang Y."/>
            <person name="Wang S."/>
            <person name="Sekimoto S."/>
            <person name="Aerts A.L."/>
            <person name="Choi C."/>
            <person name="Clum A."/>
            <person name="LaButti K.M."/>
            <person name="Lindquist E.A."/>
            <person name="Yee Ngan C."/>
            <person name="Ohm R.A."/>
            <person name="Salamov A.A."/>
            <person name="Grigoriev I.V."/>
            <person name="Spatafora J.W."/>
            <person name="Berbee M.L."/>
        </authorList>
    </citation>
    <scope>NUCLEOTIDE SEQUENCE [LARGE SCALE GENOMIC DNA]</scope>
    <source>
        <strain evidence="1 2">NRRL 28638</strain>
    </source>
</reference>
<dbReference type="EMBL" id="KQ964440">
    <property type="protein sequence ID" value="KXN73251.1"/>
    <property type="molecule type" value="Genomic_DNA"/>
</dbReference>
<evidence type="ECO:0000313" key="2">
    <source>
        <dbReference type="Proteomes" id="UP000070444"/>
    </source>
</evidence>
<dbReference type="OrthoDB" id="2447694at2759"/>